<evidence type="ECO:0000259" key="10">
    <source>
        <dbReference type="PROSITE" id="PS51449"/>
    </source>
</evidence>
<feature type="binding site" evidence="8">
    <location>
        <position position="56"/>
    </location>
    <ligand>
        <name>[4Fe-4S] cluster</name>
        <dbReference type="ChEBI" id="CHEBI:49883"/>
        <label>1</label>
    </ligand>
</feature>
<dbReference type="NCBIfam" id="TIGR01125">
    <property type="entry name" value="30S ribosomal protein S12 methylthiotransferase RimO"/>
    <property type="match status" value="1"/>
</dbReference>
<dbReference type="InterPro" id="IPR005840">
    <property type="entry name" value="Ribosomal_uS12_MeSTrfase_RimO"/>
</dbReference>
<dbReference type="InterPro" id="IPR012340">
    <property type="entry name" value="NA-bd_OB-fold"/>
</dbReference>
<feature type="domain" description="TRAM" evidence="9">
    <location>
        <begin position="370"/>
        <end position="436"/>
    </location>
</feature>
<evidence type="ECO:0000256" key="6">
    <source>
        <dbReference type="ARBA" id="ARBA00023004"/>
    </source>
</evidence>
<dbReference type="Gene3D" id="2.40.50.140">
    <property type="entry name" value="Nucleic acid-binding proteins"/>
    <property type="match status" value="1"/>
</dbReference>
<keyword evidence="12" id="KW-0689">Ribosomal protein</keyword>
<dbReference type="PANTHER" id="PTHR43837:SF1">
    <property type="entry name" value="RIBOSOMAL PROTEIN US12 METHYLTHIOTRANSFERASE RIMO"/>
    <property type="match status" value="1"/>
</dbReference>
<organism evidence="12 13">
    <name type="scientific">Dyadobacter jejuensis</name>
    <dbReference type="NCBI Taxonomy" id="1082580"/>
    <lineage>
        <taxon>Bacteria</taxon>
        <taxon>Pseudomonadati</taxon>
        <taxon>Bacteroidota</taxon>
        <taxon>Cytophagia</taxon>
        <taxon>Cytophagales</taxon>
        <taxon>Spirosomataceae</taxon>
        <taxon>Dyadobacter</taxon>
    </lineage>
</organism>
<evidence type="ECO:0000256" key="1">
    <source>
        <dbReference type="ARBA" id="ARBA00022485"/>
    </source>
</evidence>
<feature type="binding site" evidence="8">
    <location>
        <position position="90"/>
    </location>
    <ligand>
        <name>[4Fe-4S] cluster</name>
        <dbReference type="ChEBI" id="CHEBI:49883"/>
        <label>1</label>
    </ligand>
</feature>
<dbReference type="NCBIfam" id="TIGR00089">
    <property type="entry name" value="MiaB/RimO family radical SAM methylthiotransferase"/>
    <property type="match status" value="1"/>
</dbReference>
<dbReference type="InterPro" id="IPR020612">
    <property type="entry name" value="Methylthiotransferase_CS"/>
</dbReference>
<evidence type="ECO:0000256" key="7">
    <source>
        <dbReference type="ARBA" id="ARBA00023014"/>
    </source>
</evidence>
<dbReference type="PROSITE" id="PS01278">
    <property type="entry name" value="MTTASE_RADICAL"/>
    <property type="match status" value="1"/>
</dbReference>
<dbReference type="PANTHER" id="PTHR43837">
    <property type="entry name" value="RIBOSOMAL PROTEIN S12 METHYLTHIOTRANSFERASE RIMO"/>
    <property type="match status" value="1"/>
</dbReference>
<keyword evidence="13" id="KW-1185">Reference proteome</keyword>
<evidence type="ECO:0000259" key="11">
    <source>
        <dbReference type="PROSITE" id="PS51918"/>
    </source>
</evidence>
<dbReference type="InterPro" id="IPR038135">
    <property type="entry name" value="Methylthiotransferase_N_sf"/>
</dbReference>
<comment type="function">
    <text evidence="8">Catalyzes the methylthiolation of an aspartic acid residue of ribosomal protein uS12.</text>
</comment>
<dbReference type="HAMAP" id="MF_01865">
    <property type="entry name" value="MTTase_RimO"/>
    <property type="match status" value="1"/>
</dbReference>
<keyword evidence="12" id="KW-0687">Ribonucleoprotein</keyword>
<dbReference type="InterPro" id="IPR007197">
    <property type="entry name" value="rSAM"/>
</dbReference>
<dbReference type="FunFam" id="3.80.30.20:FF:000001">
    <property type="entry name" value="tRNA-2-methylthio-N(6)-dimethylallyladenosine synthase 2"/>
    <property type="match status" value="1"/>
</dbReference>
<dbReference type="PROSITE" id="PS50926">
    <property type="entry name" value="TRAM"/>
    <property type="match status" value="1"/>
</dbReference>
<comment type="subcellular location">
    <subcellularLocation>
        <location evidence="8">Cytoplasm</location>
    </subcellularLocation>
</comment>
<dbReference type="GO" id="GO:0103039">
    <property type="term" value="F:protein methylthiotransferase activity"/>
    <property type="evidence" value="ECO:0007669"/>
    <property type="project" value="UniProtKB-EC"/>
</dbReference>
<keyword evidence="5 8" id="KW-0479">Metal-binding</keyword>
<proteinExistence type="inferred from homology"/>
<dbReference type="SUPFAM" id="SSF102114">
    <property type="entry name" value="Radical SAM enzymes"/>
    <property type="match status" value="1"/>
</dbReference>
<evidence type="ECO:0000256" key="2">
    <source>
        <dbReference type="ARBA" id="ARBA00022490"/>
    </source>
</evidence>
<keyword evidence="1 8" id="KW-0004">4Fe-4S</keyword>
<dbReference type="GO" id="GO:0005829">
    <property type="term" value="C:cytosol"/>
    <property type="evidence" value="ECO:0007669"/>
    <property type="project" value="TreeGrafter"/>
</dbReference>
<dbReference type="GO" id="GO:0051539">
    <property type="term" value="F:4 iron, 4 sulfur cluster binding"/>
    <property type="evidence" value="ECO:0007669"/>
    <property type="project" value="UniProtKB-UniRule"/>
</dbReference>
<evidence type="ECO:0000259" key="9">
    <source>
        <dbReference type="PROSITE" id="PS50926"/>
    </source>
</evidence>
<dbReference type="InterPro" id="IPR006638">
    <property type="entry name" value="Elp3/MiaA/NifB-like_rSAM"/>
</dbReference>
<dbReference type="RefSeq" id="WP_109675805.1">
    <property type="nucleotide sequence ID" value="NZ_QGDT01000009.1"/>
</dbReference>
<comment type="catalytic activity">
    <reaction evidence="8">
        <text>L-aspartate(89)-[ribosomal protein uS12]-hydrogen + (sulfur carrier)-SH + AH2 + 2 S-adenosyl-L-methionine = 3-methylsulfanyl-L-aspartate(89)-[ribosomal protein uS12]-hydrogen + (sulfur carrier)-H + 5'-deoxyadenosine + L-methionine + A + S-adenosyl-L-homocysteine + 2 H(+)</text>
        <dbReference type="Rhea" id="RHEA:37087"/>
        <dbReference type="Rhea" id="RHEA-COMP:10460"/>
        <dbReference type="Rhea" id="RHEA-COMP:10461"/>
        <dbReference type="Rhea" id="RHEA-COMP:14737"/>
        <dbReference type="Rhea" id="RHEA-COMP:14739"/>
        <dbReference type="ChEBI" id="CHEBI:13193"/>
        <dbReference type="ChEBI" id="CHEBI:15378"/>
        <dbReference type="ChEBI" id="CHEBI:17319"/>
        <dbReference type="ChEBI" id="CHEBI:17499"/>
        <dbReference type="ChEBI" id="CHEBI:29917"/>
        <dbReference type="ChEBI" id="CHEBI:29961"/>
        <dbReference type="ChEBI" id="CHEBI:57844"/>
        <dbReference type="ChEBI" id="CHEBI:57856"/>
        <dbReference type="ChEBI" id="CHEBI:59789"/>
        <dbReference type="ChEBI" id="CHEBI:64428"/>
        <dbReference type="ChEBI" id="CHEBI:73599"/>
        <dbReference type="EC" id="2.8.4.4"/>
    </reaction>
</comment>
<dbReference type="EC" id="2.8.4.4" evidence="8"/>
<dbReference type="SMART" id="SM00729">
    <property type="entry name" value="Elp3"/>
    <property type="match status" value="1"/>
</dbReference>
<dbReference type="OrthoDB" id="9805215at2"/>
<keyword evidence="4 8" id="KW-0949">S-adenosyl-L-methionine</keyword>
<dbReference type="InterPro" id="IPR013848">
    <property type="entry name" value="Methylthiotransferase_N"/>
</dbReference>
<dbReference type="InterPro" id="IPR005839">
    <property type="entry name" value="Methylthiotransferase"/>
</dbReference>
<dbReference type="Pfam" id="PF18693">
    <property type="entry name" value="TRAM_2"/>
    <property type="match status" value="1"/>
</dbReference>
<keyword evidence="3 8" id="KW-0808">Transferase</keyword>
<name>A0A316AJ10_9BACT</name>
<feature type="domain" description="MTTase N-terminal" evidence="10">
    <location>
        <begin position="9"/>
        <end position="127"/>
    </location>
</feature>
<dbReference type="Pfam" id="PF00919">
    <property type="entry name" value="UPF0004"/>
    <property type="match status" value="1"/>
</dbReference>
<evidence type="ECO:0000256" key="8">
    <source>
        <dbReference type="HAMAP-Rule" id="MF_01865"/>
    </source>
</evidence>
<keyword evidence="2 8" id="KW-0963">Cytoplasm</keyword>
<evidence type="ECO:0000256" key="3">
    <source>
        <dbReference type="ARBA" id="ARBA00022679"/>
    </source>
</evidence>
<reference evidence="12 13" key="1">
    <citation type="submission" date="2018-03" db="EMBL/GenBank/DDBJ databases">
        <title>Genomic Encyclopedia of Archaeal and Bacterial Type Strains, Phase II (KMG-II): from individual species to whole genera.</title>
        <authorList>
            <person name="Goeker M."/>
        </authorList>
    </citation>
    <scope>NUCLEOTIDE SEQUENCE [LARGE SCALE GENOMIC DNA]</scope>
    <source>
        <strain evidence="12 13">DSM 100346</strain>
    </source>
</reference>
<keyword evidence="7 8" id="KW-0411">Iron-sulfur</keyword>
<dbReference type="PROSITE" id="PS51449">
    <property type="entry name" value="MTTASE_N"/>
    <property type="match status" value="1"/>
</dbReference>
<feature type="binding site" evidence="8">
    <location>
        <position position="151"/>
    </location>
    <ligand>
        <name>[4Fe-4S] cluster</name>
        <dbReference type="ChEBI" id="CHEBI:49883"/>
        <label>2</label>
        <note>4Fe-4S-S-AdoMet</note>
    </ligand>
</feature>
<feature type="binding site" evidence="8">
    <location>
        <position position="158"/>
    </location>
    <ligand>
        <name>[4Fe-4S] cluster</name>
        <dbReference type="ChEBI" id="CHEBI:49883"/>
        <label>2</label>
        <note>4Fe-4S-S-AdoMet</note>
    </ligand>
</feature>
<dbReference type="SFLD" id="SFLDF00274">
    <property type="entry name" value="ribosomal_protein_S12_methylth"/>
    <property type="match status" value="1"/>
</dbReference>
<feature type="binding site" evidence="8">
    <location>
        <position position="155"/>
    </location>
    <ligand>
        <name>[4Fe-4S] cluster</name>
        <dbReference type="ChEBI" id="CHEBI:49883"/>
        <label>2</label>
        <note>4Fe-4S-S-AdoMet</note>
    </ligand>
</feature>
<dbReference type="Gene3D" id="3.40.50.12160">
    <property type="entry name" value="Methylthiotransferase, N-terminal domain"/>
    <property type="match status" value="1"/>
</dbReference>
<dbReference type="GO" id="GO:0006400">
    <property type="term" value="P:tRNA modification"/>
    <property type="evidence" value="ECO:0007669"/>
    <property type="project" value="InterPro"/>
</dbReference>
<dbReference type="AlphaFoldDB" id="A0A316AJ10"/>
<dbReference type="Proteomes" id="UP000245880">
    <property type="component" value="Unassembled WGS sequence"/>
</dbReference>
<dbReference type="SFLD" id="SFLDG01061">
    <property type="entry name" value="methylthiotransferase"/>
    <property type="match status" value="1"/>
</dbReference>
<dbReference type="CDD" id="cd01335">
    <property type="entry name" value="Radical_SAM"/>
    <property type="match status" value="1"/>
</dbReference>
<dbReference type="SFLD" id="SFLDG01082">
    <property type="entry name" value="B12-binding_domain_containing"/>
    <property type="match status" value="1"/>
</dbReference>
<dbReference type="Gene3D" id="3.80.30.20">
    <property type="entry name" value="tm_1862 like domain"/>
    <property type="match status" value="1"/>
</dbReference>
<dbReference type="GO" id="GO:0046872">
    <property type="term" value="F:metal ion binding"/>
    <property type="evidence" value="ECO:0007669"/>
    <property type="project" value="UniProtKB-KW"/>
</dbReference>
<protein>
    <recommendedName>
        <fullName evidence="8">Ribosomal protein uS12 methylthiotransferase RimO</fullName>
        <shortName evidence="8">uS12 MTTase</shortName>
        <shortName evidence="8">uS12 methylthiotransferase</shortName>
        <ecNumber evidence="8">2.8.4.4</ecNumber>
    </recommendedName>
    <alternativeName>
        <fullName evidence="8">Ribosomal protein uS12 (aspartate-C(3))-methylthiotransferase</fullName>
    </alternativeName>
    <alternativeName>
        <fullName evidence="8">Ribosome maturation factor RimO</fullName>
    </alternativeName>
</protein>
<dbReference type="GO" id="GO:0005840">
    <property type="term" value="C:ribosome"/>
    <property type="evidence" value="ECO:0007669"/>
    <property type="project" value="UniProtKB-KW"/>
</dbReference>
<evidence type="ECO:0000313" key="12">
    <source>
        <dbReference type="EMBL" id="PWJ56964.1"/>
    </source>
</evidence>
<evidence type="ECO:0000313" key="13">
    <source>
        <dbReference type="Proteomes" id="UP000245880"/>
    </source>
</evidence>
<feature type="binding site" evidence="8">
    <location>
        <position position="18"/>
    </location>
    <ligand>
        <name>[4Fe-4S] cluster</name>
        <dbReference type="ChEBI" id="CHEBI:49883"/>
        <label>1</label>
    </ligand>
</feature>
<dbReference type="PROSITE" id="PS51918">
    <property type="entry name" value="RADICAL_SAM"/>
    <property type="match status" value="1"/>
</dbReference>
<dbReference type="Pfam" id="PF04055">
    <property type="entry name" value="Radical_SAM"/>
    <property type="match status" value="1"/>
</dbReference>
<dbReference type="SFLD" id="SFLDS00029">
    <property type="entry name" value="Radical_SAM"/>
    <property type="match status" value="1"/>
</dbReference>
<keyword evidence="6 8" id="KW-0408">Iron</keyword>
<dbReference type="InterPro" id="IPR023404">
    <property type="entry name" value="rSAM_horseshoe"/>
</dbReference>
<dbReference type="InterPro" id="IPR058240">
    <property type="entry name" value="rSAM_sf"/>
</dbReference>
<evidence type="ECO:0000256" key="4">
    <source>
        <dbReference type="ARBA" id="ARBA00022691"/>
    </source>
</evidence>
<dbReference type="GO" id="GO:0035599">
    <property type="term" value="F:aspartic acid methylthiotransferase activity"/>
    <property type="evidence" value="ECO:0007669"/>
    <property type="project" value="TreeGrafter"/>
</dbReference>
<feature type="domain" description="Radical SAM core" evidence="11">
    <location>
        <begin position="137"/>
        <end position="368"/>
    </location>
</feature>
<accession>A0A316AJ10</accession>
<gene>
    <name evidence="8" type="primary">rimO</name>
    <name evidence="12" type="ORF">CLV98_10973</name>
</gene>
<comment type="caution">
    <text evidence="12">The sequence shown here is derived from an EMBL/GenBank/DDBJ whole genome shotgun (WGS) entry which is preliminary data.</text>
</comment>
<sequence length="436" mass="49404">MKTKGIIKNKVNIVTLGCSKNLVDSEVLYTQLKGNGFKVDHESKKDDAQIVVINTCGFIDNAKEESVNTILRYADAKAAGVVDKVYVTGCLSHRYKDELAVEIPTVDAWFGTNELPRLLKTLKADYKHELVGERLLTTPAHYAYLKIAEGCDRPCSFCAIPIMRGGHVSKSIDELVKETQSLARRGTKELILIAQDLTYYGLDIYKKRNLSELLARLSDVDGIEWIRLQYAYPAGFPLDILDIMNERSNICKYLDMPLQSGSTEILKTMRRGITREKTEDLIARIRDKVPNISLRTTLIVGHPGETDAAFDETYEFVEKMRFDRLGAFQYSHEDQTHSYSLEDNIPAEVKQERADTIMELQQGISWELNQHKIGQTLKVLFDRKEGGNFIGRTEFDSPEVDNEVLIPASQYVRLGDYANIKITSAEEFDLYGELVP</sequence>
<comment type="similarity">
    <text evidence="8">Belongs to the methylthiotransferase family. RimO subfamily.</text>
</comment>
<dbReference type="InterPro" id="IPR002792">
    <property type="entry name" value="TRAM_dom"/>
</dbReference>
<evidence type="ECO:0000256" key="5">
    <source>
        <dbReference type="ARBA" id="ARBA00022723"/>
    </source>
</evidence>
<comment type="cofactor">
    <cofactor evidence="8">
        <name>[4Fe-4S] cluster</name>
        <dbReference type="ChEBI" id="CHEBI:49883"/>
    </cofactor>
    <text evidence="8">Binds 2 [4Fe-4S] clusters. One cluster is coordinated with 3 cysteines and an exchangeable S-adenosyl-L-methionine.</text>
</comment>
<dbReference type="EMBL" id="QGDT01000009">
    <property type="protein sequence ID" value="PWJ56964.1"/>
    <property type="molecule type" value="Genomic_DNA"/>
</dbReference>